<dbReference type="PANTHER" id="PTHR37577">
    <property type="entry name" value="INTEGRAL MEMBRANE PROTEIN"/>
    <property type="match status" value="1"/>
</dbReference>
<feature type="transmembrane region" description="Helical" evidence="1">
    <location>
        <begin position="149"/>
        <end position="173"/>
    </location>
</feature>
<gene>
    <name evidence="2" type="ORF">FPOA_09895</name>
</gene>
<dbReference type="OMA" id="WMTPRRT"/>
<comment type="caution">
    <text evidence="2">The sequence shown here is derived from an EMBL/GenBank/DDBJ whole genome shotgun (WGS) entry which is preliminary data.</text>
</comment>
<keyword evidence="3" id="KW-1185">Reference proteome</keyword>
<feature type="transmembrane region" description="Helical" evidence="1">
    <location>
        <begin position="114"/>
        <end position="137"/>
    </location>
</feature>
<dbReference type="InterPro" id="IPR053018">
    <property type="entry name" value="Elsinochrome_Biosynth-Asso"/>
</dbReference>
<evidence type="ECO:0000313" key="2">
    <source>
        <dbReference type="EMBL" id="OBS18168.1"/>
    </source>
</evidence>
<keyword evidence="1" id="KW-0472">Membrane</keyword>
<name>A0A1B8ACG3_FUSPO</name>
<organism evidence="2 3">
    <name type="scientific">Fusarium poae</name>
    <dbReference type="NCBI Taxonomy" id="36050"/>
    <lineage>
        <taxon>Eukaryota</taxon>
        <taxon>Fungi</taxon>
        <taxon>Dikarya</taxon>
        <taxon>Ascomycota</taxon>
        <taxon>Pezizomycotina</taxon>
        <taxon>Sordariomycetes</taxon>
        <taxon>Hypocreomycetidae</taxon>
        <taxon>Hypocreales</taxon>
        <taxon>Nectriaceae</taxon>
        <taxon>Fusarium</taxon>
    </lineage>
</organism>
<proteinExistence type="predicted"/>
<evidence type="ECO:0000256" key="1">
    <source>
        <dbReference type="SAM" id="Phobius"/>
    </source>
</evidence>
<keyword evidence="1" id="KW-0812">Transmembrane</keyword>
<dbReference type="Proteomes" id="UP000091967">
    <property type="component" value="Unassembled WGS sequence"/>
</dbReference>
<feature type="transmembrane region" description="Helical" evidence="1">
    <location>
        <begin position="85"/>
        <end position="108"/>
    </location>
</feature>
<feature type="transmembrane region" description="Helical" evidence="1">
    <location>
        <begin position="302"/>
        <end position="322"/>
    </location>
</feature>
<dbReference type="PANTHER" id="PTHR37577:SF1">
    <property type="entry name" value="INTEGRAL MEMBRANE PROTEIN"/>
    <property type="match status" value="1"/>
</dbReference>
<keyword evidence="1" id="KW-1133">Transmembrane helix</keyword>
<feature type="transmembrane region" description="Helical" evidence="1">
    <location>
        <begin position="25"/>
        <end position="47"/>
    </location>
</feature>
<reference evidence="2 3" key="1">
    <citation type="submission" date="2016-06" db="EMBL/GenBank/DDBJ databases">
        <title>Living apart together: crosstalk between the core and supernumerary genomes in a fungal plant pathogen.</title>
        <authorList>
            <person name="Vanheule A."/>
            <person name="Audenaert K."/>
            <person name="Warris S."/>
            <person name="Van De Geest H."/>
            <person name="Schijlen E."/>
            <person name="Hofte M."/>
            <person name="De Saeger S."/>
            <person name="Haesaert G."/>
            <person name="Waalwijk C."/>
            <person name="Van Der Lee T."/>
        </authorList>
    </citation>
    <scope>NUCLEOTIDE SEQUENCE [LARGE SCALE GENOMIC DNA]</scope>
    <source>
        <strain evidence="2 3">2516</strain>
    </source>
</reference>
<feature type="transmembrane region" description="Helical" evidence="1">
    <location>
        <begin position="193"/>
        <end position="212"/>
    </location>
</feature>
<dbReference type="STRING" id="36050.A0A1B8ACG3"/>
<feature type="transmembrane region" description="Helical" evidence="1">
    <location>
        <begin position="487"/>
        <end position="508"/>
    </location>
</feature>
<dbReference type="EMBL" id="LYXU01000004">
    <property type="protein sequence ID" value="OBS18168.1"/>
    <property type="molecule type" value="Genomic_DNA"/>
</dbReference>
<accession>A0A1B8ACG3</accession>
<feature type="transmembrane region" description="Helical" evidence="1">
    <location>
        <begin position="334"/>
        <end position="352"/>
    </location>
</feature>
<feature type="transmembrane region" description="Helical" evidence="1">
    <location>
        <begin position="514"/>
        <end position="531"/>
    </location>
</feature>
<sequence>MSFCNSARRCSNPAETVQDPDMNGIGVILSFVITAAISVFVAIMAVVKRGIPKQQYMRVDEKVLYWIGVRKPASDAPSNLGYQSLLLALSDQMLAIGLCYLIAMYAQVCKVSLYSFYIGAQLGYLSSSVHLCTLLVLKSYFKKHPKQAILRGALMMLFMGLLAATLTLEFITLSEPRDRLFICGLHNPTRPRLALLVPRSFGVAVLLIFVYWNAFRSIKLDVSLSYSVENRALNDIVLRWIYSGHQGQADLQNYFERRGDKIQRDNRKSATILEHQAKFWKALSIVVPPVAGEMFGSVLSELLIAICSFCVAIYTLVVGLFYQGVDTQELLTASFGQILPMLLLIVIALTAMEVGTVKNFRGIEIEKEIKKHPASIHAPPVLEGSAASSSRAISQGTQRNLTNIAEGVPPKTYGNSLMPMASASYSQPDLSDNAGFGSRVDSMTRWMTPRRTNTLEIEEGQTFLFPSQESTADVLDVALTNAKAATYTAICVILFFVAGFIVLVFFFYEFAVPAAAGLVFIGFIIDLFWSIRGVNKVKRERIEKETRI</sequence>
<evidence type="ECO:0000313" key="3">
    <source>
        <dbReference type="Proteomes" id="UP000091967"/>
    </source>
</evidence>
<dbReference type="AlphaFoldDB" id="A0A1B8ACG3"/>
<dbReference type="OrthoDB" id="5427664at2759"/>
<protein>
    <submittedName>
        <fullName evidence="2">Uncharacterized protein</fullName>
    </submittedName>
</protein>